<feature type="compositionally biased region" description="Polar residues" evidence="1">
    <location>
        <begin position="23"/>
        <end position="37"/>
    </location>
</feature>
<name>R9AJ80_WALI9</name>
<dbReference type="AlphaFoldDB" id="R9AJ80"/>
<sequence>MKPCQVIHLNKHEKLIKKSILAKTNKSQAPTHSPQQQEKIKHSRIIKAERDERLDIGQSLSPPKHYMGGFTVPKALRSYNHQPGGSYEFKSPYEPPREDSFVPHEVVLFRTRWNIDKGIGIPNAPDHFVGVYPLSHIPSTILNLHKFSLGVDQSEAKDRKFWKLWQNTYPDKSQKDVIDVSDNISSDDDFYVGFRTLPLQTNDRISGSLFKEEEIGGSRSTKQADGSYLPSTIPPTPYFAPLDILPKADNADNPLSLPLATIIYPLIRIILPTRSLARVFGRLSRSLVTGMPYIGVIPLADRKDGKSVFRRVTRLRLSRMRALLRDTTSRLEGFHGGFPGLRVTHKDRGRGWRGERLDEGFPNEFKQVKVLMRPGLLPLNEVADWELLPNVTVRSMDDLGRELSDDLSEVVESSQMLAQDANQEGFDEQHENDHDEEHE</sequence>
<evidence type="ECO:0000313" key="3">
    <source>
        <dbReference type="Proteomes" id="UP000014064"/>
    </source>
</evidence>
<feature type="region of interest" description="Disordered" evidence="1">
    <location>
        <begin position="23"/>
        <end position="42"/>
    </location>
</feature>
<dbReference type="RefSeq" id="XP_009268910.1">
    <property type="nucleotide sequence ID" value="XM_009270635.1"/>
</dbReference>
<accession>R9AJ80</accession>
<feature type="compositionally biased region" description="Basic and acidic residues" evidence="1">
    <location>
        <begin position="427"/>
        <end position="439"/>
    </location>
</feature>
<dbReference type="OrthoDB" id="3258969at2759"/>
<keyword evidence="3" id="KW-1185">Reference proteome</keyword>
<dbReference type="KEGG" id="wic:J056_001007"/>
<dbReference type="eggNOG" id="ENOG502SK55">
    <property type="taxonomic scope" value="Eukaryota"/>
</dbReference>
<protein>
    <submittedName>
        <fullName evidence="2">Uncharacterized protein</fullName>
    </submittedName>
</protein>
<evidence type="ECO:0000313" key="2">
    <source>
        <dbReference type="EMBL" id="EOR00121.1"/>
    </source>
</evidence>
<feature type="region of interest" description="Disordered" evidence="1">
    <location>
        <begin position="410"/>
        <end position="439"/>
    </location>
</feature>
<dbReference type="GeneID" id="20373959"/>
<dbReference type="Proteomes" id="UP000014064">
    <property type="component" value="Unassembled WGS sequence"/>
</dbReference>
<proteinExistence type="predicted"/>
<dbReference type="EMBL" id="KE007236">
    <property type="protein sequence ID" value="EOR00121.1"/>
    <property type="molecule type" value="Genomic_DNA"/>
</dbReference>
<gene>
    <name evidence="2" type="ORF">J056_001007</name>
</gene>
<dbReference type="HOGENOM" id="CLU_034577_0_0_1"/>
<evidence type="ECO:0000256" key="1">
    <source>
        <dbReference type="SAM" id="MobiDB-lite"/>
    </source>
</evidence>
<reference evidence="3" key="1">
    <citation type="journal article" date="2013" name="BMC Genomics">
        <title>Genome and transcriptome sequencing of the halophilic fungus Wallemia ichthyophaga: haloadaptations present and absent.</title>
        <authorList>
            <person name="Zajc J."/>
            <person name="Liu Y."/>
            <person name="Dai W."/>
            <person name="Yang Z."/>
            <person name="Hu J."/>
            <person name="Gostincar C."/>
            <person name="Gunde-Cimerman N."/>
        </authorList>
    </citation>
    <scope>NUCLEOTIDE SEQUENCE [LARGE SCALE GENOMIC DNA]</scope>
    <source>
        <strain evidence="3">EXF-994 / CBS 113033</strain>
    </source>
</reference>
<feature type="compositionally biased region" description="Polar residues" evidence="1">
    <location>
        <begin position="411"/>
        <end position="422"/>
    </location>
</feature>
<organism evidence="2 3">
    <name type="scientific">Wallemia ichthyophaga (strain EXF-994 / CBS 113033)</name>
    <dbReference type="NCBI Taxonomy" id="1299270"/>
    <lineage>
        <taxon>Eukaryota</taxon>
        <taxon>Fungi</taxon>
        <taxon>Dikarya</taxon>
        <taxon>Basidiomycota</taxon>
        <taxon>Wallemiomycotina</taxon>
        <taxon>Wallemiomycetes</taxon>
        <taxon>Wallemiales</taxon>
        <taxon>Wallemiaceae</taxon>
        <taxon>Wallemia</taxon>
    </lineage>
</organism>